<protein>
    <submittedName>
        <fullName evidence="2">DUF433 domain-containing protein</fullName>
    </submittedName>
</protein>
<dbReference type="RefSeq" id="WP_253239578.1">
    <property type="nucleotide sequence ID" value="NZ_JAMYJR010000026.1"/>
</dbReference>
<dbReference type="SUPFAM" id="SSF46689">
    <property type="entry name" value="Homeodomain-like"/>
    <property type="match status" value="1"/>
</dbReference>
<proteinExistence type="predicted"/>
<name>A0ABT1DRQ7_9ACTN</name>
<comment type="caution">
    <text evidence="2">The sequence shown here is derived from an EMBL/GenBank/DDBJ whole genome shotgun (WGS) entry which is preliminary data.</text>
</comment>
<evidence type="ECO:0000256" key="1">
    <source>
        <dbReference type="SAM" id="MobiDB-lite"/>
    </source>
</evidence>
<dbReference type="Gene3D" id="1.10.10.10">
    <property type="entry name" value="Winged helix-like DNA-binding domain superfamily/Winged helix DNA-binding domain"/>
    <property type="match status" value="1"/>
</dbReference>
<reference evidence="2 3" key="1">
    <citation type="submission" date="2022-06" db="EMBL/GenBank/DDBJ databases">
        <title>New Species of the Genus Actinoplanes, ActinopZanes ferrugineus.</title>
        <authorList>
            <person name="Ding P."/>
        </authorList>
    </citation>
    <scope>NUCLEOTIDE SEQUENCE [LARGE SCALE GENOMIC DNA]</scope>
    <source>
        <strain evidence="2 3">TRM88003</strain>
    </source>
</reference>
<dbReference type="InterPro" id="IPR009057">
    <property type="entry name" value="Homeodomain-like_sf"/>
</dbReference>
<keyword evidence="3" id="KW-1185">Reference proteome</keyword>
<dbReference type="EMBL" id="JAMYJR010000026">
    <property type="protein sequence ID" value="MCO8273504.1"/>
    <property type="molecule type" value="Genomic_DNA"/>
</dbReference>
<sequence>MAYSFRDLVALRTFVYLREACPLPSIRRALDRLSVTGHLSQYRLVDRGRRRIALVHNAGDGPGRAQVGPVDLVEQPGQQITVIKFGDVLRSFSLGDVEIPDLVRPRQRISVDPSVRHGCPVVAGTRVDFDLVAGLVRDGVPPKAVKEYYPGVTAAAARDAASFADYVDLGRAAQQPDALRPALVRSASPRAVCRVLAHMSRRELGRFRRDARGSRVAGRGSRVARRARGSVSARLQLENAGRSKCLWIGARVGATVAGHLWTTHVGGWPKMQESPVPWEGGGGGGTPARSSVVKAERELQAEIDCCGLDAPPKASR</sequence>
<dbReference type="InterPro" id="IPR036388">
    <property type="entry name" value="WH-like_DNA-bd_sf"/>
</dbReference>
<organism evidence="2 3">
    <name type="scientific">Paractinoplanes aksuensis</name>
    <dbReference type="NCBI Taxonomy" id="2939490"/>
    <lineage>
        <taxon>Bacteria</taxon>
        <taxon>Bacillati</taxon>
        <taxon>Actinomycetota</taxon>
        <taxon>Actinomycetes</taxon>
        <taxon>Micromonosporales</taxon>
        <taxon>Micromonosporaceae</taxon>
        <taxon>Paractinoplanes</taxon>
    </lineage>
</organism>
<dbReference type="Pfam" id="PF04255">
    <property type="entry name" value="DUF433"/>
    <property type="match status" value="1"/>
</dbReference>
<gene>
    <name evidence="2" type="ORF">M1L60_23190</name>
</gene>
<accession>A0ABT1DRQ7</accession>
<dbReference type="InterPro" id="IPR007367">
    <property type="entry name" value="DUF433"/>
</dbReference>
<dbReference type="Proteomes" id="UP001523369">
    <property type="component" value="Unassembled WGS sequence"/>
</dbReference>
<evidence type="ECO:0000313" key="2">
    <source>
        <dbReference type="EMBL" id="MCO8273504.1"/>
    </source>
</evidence>
<feature type="region of interest" description="Disordered" evidence="1">
    <location>
        <begin position="275"/>
        <end position="294"/>
    </location>
</feature>
<evidence type="ECO:0000313" key="3">
    <source>
        <dbReference type="Proteomes" id="UP001523369"/>
    </source>
</evidence>